<dbReference type="InterPro" id="IPR003768">
    <property type="entry name" value="ScpA"/>
</dbReference>
<dbReference type="AlphaFoldDB" id="A0A3B1DJV8"/>
<protein>
    <submittedName>
        <fullName evidence="2">Segregation and condensation protein A</fullName>
    </submittedName>
</protein>
<feature type="compositionally biased region" description="Basic and acidic residues" evidence="1">
    <location>
        <begin position="253"/>
        <end position="271"/>
    </location>
</feature>
<reference evidence="2" key="1">
    <citation type="submission" date="2018-06" db="EMBL/GenBank/DDBJ databases">
        <authorList>
            <person name="Zhirakovskaya E."/>
        </authorList>
    </citation>
    <scope>NUCLEOTIDE SEQUENCE</scope>
</reference>
<evidence type="ECO:0000256" key="1">
    <source>
        <dbReference type="SAM" id="MobiDB-lite"/>
    </source>
</evidence>
<dbReference type="EMBL" id="UOGL01000681">
    <property type="protein sequence ID" value="VAX42709.1"/>
    <property type="molecule type" value="Genomic_DNA"/>
</dbReference>
<evidence type="ECO:0000313" key="2">
    <source>
        <dbReference type="EMBL" id="VAX42709.1"/>
    </source>
</evidence>
<feature type="region of interest" description="Disordered" evidence="1">
    <location>
        <begin position="248"/>
        <end position="271"/>
    </location>
</feature>
<gene>
    <name evidence="2" type="ORF">MNBD_PLANCTO02-1779</name>
</gene>
<dbReference type="Pfam" id="PF02616">
    <property type="entry name" value="SMC_ScpA"/>
    <property type="match status" value="1"/>
</dbReference>
<dbReference type="PANTHER" id="PTHR33969:SF2">
    <property type="entry name" value="SEGREGATION AND CONDENSATION PROTEIN A"/>
    <property type="match status" value="1"/>
</dbReference>
<sequence>MTTTYRVQLDDYFGPLDLLLYLVRKHEVDVVSLPIASITKQFLEYLTVLEFINLDVVGDFVVMASTLVEMKSRQVLIRREEEETEEVETPLEEETSSGLIQQLLEYKQFKDASKALEEQAFLWQNQFPRLSNDRPTEGKNPAADTIKEVELWDLVSALSRVLRQTVVATESRIQYDETPIGIYVERIGLRAREEGRVAFSSCFEQTNDRGRIVGTFLAILELLRHHQYRAEQPVDFSEIWVLPPLDPNAPLPKARETQRREQAELDAEKTE</sequence>
<accession>A0A3B1DJV8</accession>
<dbReference type="Gene3D" id="6.10.250.2410">
    <property type="match status" value="1"/>
</dbReference>
<proteinExistence type="predicted"/>
<organism evidence="2">
    <name type="scientific">hydrothermal vent metagenome</name>
    <dbReference type="NCBI Taxonomy" id="652676"/>
    <lineage>
        <taxon>unclassified sequences</taxon>
        <taxon>metagenomes</taxon>
        <taxon>ecological metagenomes</taxon>
    </lineage>
</organism>
<dbReference type="PANTHER" id="PTHR33969">
    <property type="entry name" value="SEGREGATION AND CONDENSATION PROTEIN A"/>
    <property type="match status" value="1"/>
</dbReference>
<name>A0A3B1DJV8_9ZZZZ</name>